<dbReference type="SUPFAM" id="SSF54791">
    <property type="entry name" value="Eukaryotic type KH-domain (KH-domain type I)"/>
    <property type="match status" value="1"/>
</dbReference>
<dbReference type="GO" id="GO:0003723">
    <property type="term" value="F:RNA binding"/>
    <property type="evidence" value="ECO:0007669"/>
    <property type="project" value="UniProtKB-KW"/>
</dbReference>
<evidence type="ECO:0000259" key="3">
    <source>
        <dbReference type="Pfam" id="PF22675"/>
    </source>
</evidence>
<organism evidence="4 5">
    <name type="scientific">Cinchona calisaya</name>
    <dbReference type="NCBI Taxonomy" id="153742"/>
    <lineage>
        <taxon>Eukaryota</taxon>
        <taxon>Viridiplantae</taxon>
        <taxon>Streptophyta</taxon>
        <taxon>Embryophyta</taxon>
        <taxon>Tracheophyta</taxon>
        <taxon>Spermatophyta</taxon>
        <taxon>Magnoliopsida</taxon>
        <taxon>eudicotyledons</taxon>
        <taxon>Gunneridae</taxon>
        <taxon>Pentapetalae</taxon>
        <taxon>asterids</taxon>
        <taxon>lamiids</taxon>
        <taxon>Gentianales</taxon>
        <taxon>Rubiaceae</taxon>
        <taxon>Cinchonoideae</taxon>
        <taxon>Cinchoneae</taxon>
        <taxon>Cinchona</taxon>
    </lineage>
</organism>
<feature type="non-terminal residue" evidence="4">
    <location>
        <position position="1"/>
    </location>
</feature>
<feature type="region of interest" description="Disordered" evidence="2">
    <location>
        <begin position="582"/>
        <end position="615"/>
    </location>
</feature>
<comment type="caution">
    <text evidence="4">The sequence shown here is derived from an EMBL/GenBank/DDBJ whole genome shotgun (WGS) entry which is preliminary data.</text>
</comment>
<gene>
    <name evidence="4" type="ORF">ACH5RR_021506</name>
</gene>
<evidence type="ECO:0000256" key="1">
    <source>
        <dbReference type="ARBA" id="ARBA00022884"/>
    </source>
</evidence>
<evidence type="ECO:0000256" key="2">
    <source>
        <dbReference type="SAM" id="MobiDB-lite"/>
    </source>
</evidence>
<keyword evidence="1" id="KW-0694">RNA-binding</keyword>
<keyword evidence="5" id="KW-1185">Reference proteome</keyword>
<dbReference type="Gene3D" id="3.30.1370.10">
    <property type="entry name" value="K Homology domain, type 1"/>
    <property type="match status" value="1"/>
</dbReference>
<feature type="region of interest" description="Disordered" evidence="2">
    <location>
        <begin position="629"/>
        <end position="728"/>
    </location>
</feature>
<reference evidence="4 5" key="1">
    <citation type="submission" date="2024-11" db="EMBL/GenBank/DDBJ databases">
        <title>A near-complete genome assembly of Cinchona calisaya.</title>
        <authorList>
            <person name="Lian D.C."/>
            <person name="Zhao X.W."/>
            <person name="Wei L."/>
        </authorList>
    </citation>
    <scope>NUCLEOTIDE SEQUENCE [LARGE SCALE GENOMIC DNA]</scope>
    <source>
        <tissue evidence="4">Nenye</tissue>
    </source>
</reference>
<dbReference type="InterPro" id="IPR036612">
    <property type="entry name" value="KH_dom_type_1_sf"/>
</dbReference>
<feature type="compositionally biased region" description="Low complexity" evidence="2">
    <location>
        <begin position="635"/>
        <end position="651"/>
    </location>
</feature>
<feature type="region of interest" description="Disordered" evidence="2">
    <location>
        <begin position="876"/>
        <end position="898"/>
    </location>
</feature>
<protein>
    <recommendedName>
        <fullName evidence="3">KHDC4/BBP-like KH-domain type I domain-containing protein</fullName>
    </recommendedName>
</protein>
<feature type="compositionally biased region" description="Polar residues" evidence="2">
    <location>
        <begin position="681"/>
        <end position="696"/>
    </location>
</feature>
<dbReference type="InterPro" id="IPR045071">
    <property type="entry name" value="BBP-like"/>
</dbReference>
<evidence type="ECO:0000313" key="5">
    <source>
        <dbReference type="Proteomes" id="UP001630127"/>
    </source>
</evidence>
<feature type="compositionally biased region" description="Low complexity" evidence="2">
    <location>
        <begin position="598"/>
        <end position="615"/>
    </location>
</feature>
<dbReference type="InterPro" id="IPR055256">
    <property type="entry name" value="KH_1_KHDC4/BBP-like"/>
</dbReference>
<dbReference type="Pfam" id="PF22675">
    <property type="entry name" value="KH-I_KHDC4-BBP"/>
    <property type="match status" value="1"/>
</dbReference>
<dbReference type="AlphaFoldDB" id="A0ABD2ZKD4"/>
<name>A0ABD2ZKD4_9GENT</name>
<feature type="domain" description="KHDC4/BBP-like KH-domain type I" evidence="3">
    <location>
        <begin position="238"/>
        <end position="318"/>
    </location>
</feature>
<accession>A0ABD2ZKD4</accession>
<dbReference type="PANTHER" id="PTHR11208:SF98">
    <property type="entry name" value="RNA-BINDING KH DOMAIN-CONTAINING PROTEIN"/>
    <property type="match status" value="1"/>
</dbReference>
<evidence type="ECO:0000313" key="4">
    <source>
        <dbReference type="EMBL" id="KAL3518917.1"/>
    </source>
</evidence>
<dbReference type="EMBL" id="JBJUIK010000009">
    <property type="protein sequence ID" value="KAL3518917.1"/>
    <property type="molecule type" value="Genomic_DNA"/>
</dbReference>
<proteinExistence type="predicted"/>
<dbReference type="PANTHER" id="PTHR11208">
    <property type="entry name" value="RNA-BINDING PROTEIN RELATED"/>
    <property type="match status" value="1"/>
</dbReference>
<dbReference type="Proteomes" id="UP001630127">
    <property type="component" value="Unassembled WGS sequence"/>
</dbReference>
<sequence length="898" mass="95705">ESFPIESVILVIYQALFSGPSELKHRQSYGYLIVKFFLLEKGVIGFVFVKSNMSSKLEQPSNQTQTTAAVTSSLAIAGGSKISKFATKAGFVIPKNKLSGSLVPIFRGGKKGNGDAANEEKIKQVLRKTKWGPDLTQDTAVRNGRTLAYQTRVEQLTQQLRLRALEIEDNQGSSLASQTQDHKSLDHQLKIQELESLELERCEAIGEILKLNPSYKAPADYKPLLKEAKVPIPIKEYPAHGGVGLIFGPANDTQMRLEKETGAKVRVYGTKADTGEKVEVTTNDGNEMCGGYDELHVHVSADTYEKVDAAVALIELLVTPVSGNPASVSVTSIAISSDDENKIAPIPSIDLPSVGVNGIVESGPPLLQNHFQQYGWSWFPTVATQTPVFPSSGFAPPANHSASLISNSVQVSSSLLNPSAMPSIFGPRPVVTAGFSIVTQNPSLVHLGTQLPQVLQHPFMPQPPPLNHSGAPRNLFMPVSKPLSIQSIITLPQLSANQPTPSGAPQVVMPVLSSLPQSSFPTTFSDQPPTAAGWSKAPLSTPTSVGPGNMMLVAPSITGLHGHQSVVLQSAGAPVNHRNSVPFFNSSSNSQLGPSPSPLSAPAAAHPSHLPSSSIAPIQLGMPQLLMQNSSPNVLSGSTPLPPVTSTSTPLHPQAGIPGSGSGGAVSFNPVMTAPRPRPPNSNNFTFQPRQPQNPASEVAHRPNSRPILLHPNQPMRTPPGSQTPSIQPAMHNMKPPPNIQGFSRPNVSNQMMQPRAQKHVNFDNIPTAHPASVRHATFPSSTAVPPMQPRNFGLAPPFVNACGIPQARGAMQIQQNYPASAIRPQSFVTGNQQFNSNISFHPSTGQFSSSSGVHQVYDPFSPTSVALAHQSSSNIANMQKQESDPEYEDLMASVGVK</sequence>